<feature type="transmembrane region" description="Helical" evidence="9">
    <location>
        <begin position="532"/>
        <end position="550"/>
    </location>
</feature>
<dbReference type="GO" id="GO:0016020">
    <property type="term" value="C:membrane"/>
    <property type="evidence" value="ECO:0007669"/>
    <property type="project" value="UniProtKB-SubCell"/>
</dbReference>
<reference evidence="10 11" key="1">
    <citation type="journal article" date="2011" name="J. Gen. Appl. Microbiol.">
        <title>Draft genome sequencing of the enigmatic yeast Saitoella complicata.</title>
        <authorList>
            <person name="Nishida H."/>
            <person name="Hamamoto M."/>
            <person name="Sugiyama J."/>
        </authorList>
    </citation>
    <scope>NUCLEOTIDE SEQUENCE [LARGE SCALE GENOMIC DNA]</scope>
    <source>
        <strain evidence="10 11">NRRL Y-17804</strain>
    </source>
</reference>
<dbReference type="GO" id="GO:0022857">
    <property type="term" value="F:transmembrane transporter activity"/>
    <property type="evidence" value="ECO:0007669"/>
    <property type="project" value="InterPro"/>
</dbReference>
<proteinExistence type="inferred from homology"/>
<feature type="transmembrane region" description="Helical" evidence="9">
    <location>
        <begin position="95"/>
        <end position="120"/>
    </location>
</feature>
<dbReference type="STRING" id="698492.A0A0E9NR71"/>
<dbReference type="PANTHER" id="PTHR45649">
    <property type="entry name" value="AMINO-ACID PERMEASE BAT1"/>
    <property type="match status" value="1"/>
</dbReference>
<dbReference type="AlphaFoldDB" id="A0A0E9NR71"/>
<comment type="caution">
    <text evidence="10">The sequence shown here is derived from an EMBL/GenBank/DDBJ whole genome shotgun (WGS) entry which is preliminary data.</text>
</comment>
<organism evidence="10 11">
    <name type="scientific">Saitoella complicata (strain BCRC 22490 / CBS 7301 / JCM 7358 / NBRC 10748 / NRRL Y-17804)</name>
    <dbReference type="NCBI Taxonomy" id="698492"/>
    <lineage>
        <taxon>Eukaryota</taxon>
        <taxon>Fungi</taxon>
        <taxon>Dikarya</taxon>
        <taxon>Ascomycota</taxon>
        <taxon>Taphrinomycotina</taxon>
        <taxon>Taphrinomycotina incertae sedis</taxon>
        <taxon>Saitoella</taxon>
    </lineage>
</organism>
<evidence type="ECO:0000256" key="4">
    <source>
        <dbReference type="ARBA" id="ARBA00022692"/>
    </source>
</evidence>
<evidence type="ECO:0000256" key="1">
    <source>
        <dbReference type="ARBA" id="ARBA00004141"/>
    </source>
</evidence>
<dbReference type="Pfam" id="PF13520">
    <property type="entry name" value="AA_permease_2"/>
    <property type="match status" value="1"/>
</dbReference>
<evidence type="ECO:0000256" key="8">
    <source>
        <dbReference type="SAM" id="MobiDB-lite"/>
    </source>
</evidence>
<dbReference type="Proteomes" id="UP000033140">
    <property type="component" value="Unassembled WGS sequence"/>
</dbReference>
<feature type="transmembrane region" description="Helical" evidence="9">
    <location>
        <begin position="184"/>
        <end position="206"/>
    </location>
</feature>
<accession>A0A0E9NR71</accession>
<evidence type="ECO:0000256" key="7">
    <source>
        <dbReference type="ARBA" id="ARBA00023136"/>
    </source>
</evidence>
<keyword evidence="3" id="KW-0813">Transport</keyword>
<feature type="transmembrane region" description="Helical" evidence="9">
    <location>
        <begin position="382"/>
        <end position="403"/>
    </location>
</feature>
<feature type="transmembrane region" description="Helical" evidence="9">
    <location>
        <begin position="247"/>
        <end position="267"/>
    </location>
</feature>
<feature type="transmembrane region" description="Helical" evidence="9">
    <location>
        <begin position="132"/>
        <end position="163"/>
    </location>
</feature>
<evidence type="ECO:0008006" key="12">
    <source>
        <dbReference type="Google" id="ProtNLM"/>
    </source>
</evidence>
<sequence>MKSSDQSRQQDRGNGDMKYFLDEPPSKPQPHPSPNYTQNMSFTSSISSMPPLSKTMASPRVVDVAEPHRSTQLSSDDAILASLGYKSELKRSFSYFAVFGQSFSSIGVVPAIASSLIFALGAGGSAGFVWSYFVGTLFLIPTALTMGELGSAYPTSGGVYFWLAKLVPDRIRPLACWLNGYCNALGYICIFATTVYASAQMVLAMASMGTPTYVPTKYHTYAVYIALTILDCGLCSFASRTLARLQYLYVFLNLAVAAAVIIALPVACPSELRNTASYVFTDFQNLSGWSNAGFAFLLSLLLPTWVLSGFESSATLSEESGGAALSIPLSMISAIVTAGVVGWACIIAIAFTMGTDILSIIGSPLGQPFAQILLSALGTKGAITLMAFVWIVSVTNCAALCTAASREIFAFSRDGAFPFSTYLHHLHKESRVPTRCVWTVCVVSLIIGLLSLANYTAISAIFNLAIVALYASYITPFLARIIWPENFTPGPWYMGQRLSLLSAYIGTAWMGFMFIILLFPSYHNPNAAEMNYAIVVFGFVIMFALGYFYFPKIGGKTFFKGPVRTVEEESIEGVAMEMGETEGVMPIKKE</sequence>
<feature type="transmembrane region" description="Helical" evidence="9">
    <location>
        <begin position="436"/>
        <end position="455"/>
    </location>
</feature>
<evidence type="ECO:0000256" key="6">
    <source>
        <dbReference type="ARBA" id="ARBA00022989"/>
    </source>
</evidence>
<dbReference type="Gene3D" id="1.20.1740.10">
    <property type="entry name" value="Amino acid/polyamine transporter I"/>
    <property type="match status" value="1"/>
</dbReference>
<dbReference type="OrthoDB" id="3900342at2759"/>
<evidence type="ECO:0000256" key="5">
    <source>
        <dbReference type="ARBA" id="ARBA00022970"/>
    </source>
</evidence>
<reference evidence="10 11" key="3">
    <citation type="journal article" date="2015" name="Genome Announc.">
        <title>Draft Genome Sequence of the Archiascomycetous Yeast Saitoella complicata.</title>
        <authorList>
            <person name="Yamauchi K."/>
            <person name="Kondo S."/>
            <person name="Hamamoto M."/>
            <person name="Takahashi Y."/>
            <person name="Ogura Y."/>
            <person name="Hayashi T."/>
            <person name="Nishida H."/>
        </authorList>
    </citation>
    <scope>NUCLEOTIDE SEQUENCE [LARGE SCALE GENOMIC DNA]</scope>
    <source>
        <strain evidence="10 11">NRRL Y-17804</strain>
    </source>
</reference>
<dbReference type="GO" id="GO:0006865">
    <property type="term" value="P:amino acid transport"/>
    <property type="evidence" value="ECO:0007669"/>
    <property type="project" value="UniProtKB-KW"/>
</dbReference>
<comment type="similarity">
    <text evidence="2">Belongs to the amino acid-polyamine-organocation (APC) superfamily.</text>
</comment>
<evidence type="ECO:0000256" key="3">
    <source>
        <dbReference type="ARBA" id="ARBA00022448"/>
    </source>
</evidence>
<feature type="transmembrane region" description="Helical" evidence="9">
    <location>
        <begin position="329"/>
        <end position="362"/>
    </location>
</feature>
<keyword evidence="5" id="KW-0029">Amino-acid transport</keyword>
<evidence type="ECO:0000256" key="9">
    <source>
        <dbReference type="SAM" id="Phobius"/>
    </source>
</evidence>
<dbReference type="PANTHER" id="PTHR45649:SF6">
    <property type="entry name" value="GABA-SPECIFIC PERMEASE"/>
    <property type="match status" value="1"/>
</dbReference>
<name>A0A0E9NR71_SAICN</name>
<keyword evidence="11" id="KW-1185">Reference proteome</keyword>
<keyword evidence="4 9" id="KW-0812">Transmembrane</keyword>
<feature type="transmembrane region" description="Helical" evidence="9">
    <location>
        <begin position="461"/>
        <end position="479"/>
    </location>
</feature>
<dbReference type="InterPro" id="IPR002293">
    <property type="entry name" value="AA/rel_permease1"/>
</dbReference>
<gene>
    <name evidence="10" type="ORF">G7K_6259-t1</name>
</gene>
<dbReference type="RefSeq" id="XP_019020866.1">
    <property type="nucleotide sequence ID" value="XM_019168198.1"/>
</dbReference>
<feature type="transmembrane region" description="Helical" evidence="9">
    <location>
        <begin position="500"/>
        <end position="520"/>
    </location>
</feature>
<evidence type="ECO:0000313" key="11">
    <source>
        <dbReference type="Proteomes" id="UP000033140"/>
    </source>
</evidence>
<feature type="transmembrane region" description="Helical" evidence="9">
    <location>
        <begin position="287"/>
        <end position="308"/>
    </location>
</feature>
<dbReference type="PIRSF" id="PIRSF006060">
    <property type="entry name" value="AA_transporter"/>
    <property type="match status" value="1"/>
</dbReference>
<reference evidence="10 11" key="2">
    <citation type="journal article" date="2014" name="J. Gen. Appl. Microbiol.">
        <title>The early diverging ascomycetous budding yeast Saitoella complicata has three histone deacetylases belonging to the Clr6, Hos2, and Rpd3 lineages.</title>
        <authorList>
            <person name="Nishida H."/>
            <person name="Matsumoto T."/>
            <person name="Kondo S."/>
            <person name="Hamamoto M."/>
            <person name="Yoshikawa H."/>
        </authorList>
    </citation>
    <scope>NUCLEOTIDE SEQUENCE [LARGE SCALE GENOMIC DNA]</scope>
    <source>
        <strain evidence="10 11">NRRL Y-17804</strain>
    </source>
</reference>
<dbReference type="OMA" id="CWLAGYM"/>
<feature type="region of interest" description="Disordered" evidence="8">
    <location>
        <begin position="1"/>
        <end position="40"/>
    </location>
</feature>
<feature type="transmembrane region" description="Helical" evidence="9">
    <location>
        <begin position="218"/>
        <end position="238"/>
    </location>
</feature>
<keyword evidence="6 9" id="KW-1133">Transmembrane helix</keyword>
<keyword evidence="7 9" id="KW-0472">Membrane</keyword>
<protein>
    <recommendedName>
        <fullName evidence="12">Amino acid permease/ SLC12A domain-containing protein</fullName>
    </recommendedName>
</protein>
<comment type="subcellular location">
    <subcellularLocation>
        <location evidence="1">Membrane</location>
        <topology evidence="1">Multi-pass membrane protein</topology>
    </subcellularLocation>
</comment>
<dbReference type="EMBL" id="BACD03000062">
    <property type="protein sequence ID" value="GAO52176.1"/>
    <property type="molecule type" value="Genomic_DNA"/>
</dbReference>
<evidence type="ECO:0000256" key="2">
    <source>
        <dbReference type="ARBA" id="ARBA00009523"/>
    </source>
</evidence>
<feature type="compositionally biased region" description="Basic and acidic residues" evidence="8">
    <location>
        <begin position="8"/>
        <end position="25"/>
    </location>
</feature>
<evidence type="ECO:0000313" key="10">
    <source>
        <dbReference type="EMBL" id="GAO52176.1"/>
    </source>
</evidence>